<dbReference type="Proteomes" id="UP000323242">
    <property type="component" value="Unassembled WGS sequence"/>
</dbReference>
<dbReference type="EMBL" id="VSZQ01000031">
    <property type="protein sequence ID" value="TYR65087.1"/>
    <property type="molecule type" value="Genomic_DNA"/>
</dbReference>
<keyword evidence="2" id="KW-1185">Reference proteome</keyword>
<accession>A0A5D4JHP9</accession>
<dbReference type="AlphaFoldDB" id="A0A5D4JHP9"/>
<evidence type="ECO:0000313" key="2">
    <source>
        <dbReference type="Proteomes" id="UP000323242"/>
    </source>
</evidence>
<sequence length="209" mass="22878">MSQSFEVTEESLGREIFGPLGGIVELGAATEAGADNPLRSVSVTDFVGRHQKELNETIIEIQRIGNFDSTTMAIIGELGWNQSHEITAPSLLLWSGGIEEFSPQLEKASSVQRMLRAGSDLQMTRLLHALVGAAVARNQIAAESCPMIARILKNAATLLGIDHDDAAQFTFRMWRTAFLPGILMPSTHVSATTRKVYREFAHELEDILS</sequence>
<reference evidence="1 2" key="1">
    <citation type="submission" date="2019-08" db="EMBL/GenBank/DDBJ databases">
        <title>Draft genome for granaticin producer strain Streptomyces parvus C05.</title>
        <authorList>
            <person name="Gonzalez-Pimentel J.L."/>
        </authorList>
    </citation>
    <scope>NUCLEOTIDE SEQUENCE [LARGE SCALE GENOMIC DNA]</scope>
    <source>
        <strain evidence="1 2">C05</strain>
    </source>
</reference>
<protein>
    <submittedName>
        <fullName evidence="1">Uncharacterized protein</fullName>
    </submittedName>
</protein>
<gene>
    <name evidence="1" type="ORF">FY004_07890</name>
</gene>
<comment type="caution">
    <text evidence="1">The sequence shown here is derived from an EMBL/GenBank/DDBJ whole genome shotgun (WGS) entry which is preliminary data.</text>
</comment>
<organism evidence="1 2">
    <name type="scientific">Streptomyces parvus</name>
    <dbReference type="NCBI Taxonomy" id="66428"/>
    <lineage>
        <taxon>Bacteria</taxon>
        <taxon>Bacillati</taxon>
        <taxon>Actinomycetota</taxon>
        <taxon>Actinomycetes</taxon>
        <taxon>Kitasatosporales</taxon>
        <taxon>Streptomycetaceae</taxon>
        <taxon>Streptomyces</taxon>
    </lineage>
</organism>
<dbReference type="RefSeq" id="WP_148901930.1">
    <property type="nucleotide sequence ID" value="NZ_VSZQ01000031.1"/>
</dbReference>
<proteinExistence type="predicted"/>
<name>A0A5D4JHP9_9ACTN</name>
<evidence type="ECO:0000313" key="1">
    <source>
        <dbReference type="EMBL" id="TYR65087.1"/>
    </source>
</evidence>